<dbReference type="EMBL" id="FXWL01000002">
    <property type="protein sequence ID" value="SMQ76885.1"/>
    <property type="molecule type" value="Genomic_DNA"/>
</dbReference>
<dbReference type="RefSeq" id="WP_086457239.1">
    <property type="nucleotide sequence ID" value="NZ_FXWL01000002.1"/>
</dbReference>
<organism evidence="2 3">
    <name type="scientific">Sphingopyxis terrae subsp. ummariensis</name>
    <dbReference type="NCBI Taxonomy" id="429001"/>
    <lineage>
        <taxon>Bacteria</taxon>
        <taxon>Pseudomonadati</taxon>
        <taxon>Pseudomonadota</taxon>
        <taxon>Alphaproteobacteria</taxon>
        <taxon>Sphingomonadales</taxon>
        <taxon>Sphingomonadaceae</taxon>
        <taxon>Sphingopyxis</taxon>
    </lineage>
</organism>
<dbReference type="InterPro" id="IPR051531">
    <property type="entry name" value="N-acetyltransferase"/>
</dbReference>
<dbReference type="SUPFAM" id="SSF55729">
    <property type="entry name" value="Acyl-CoA N-acyltransferases (Nat)"/>
    <property type="match status" value="1"/>
</dbReference>
<accession>A0A1Y6FPM6</accession>
<proteinExistence type="predicted"/>
<dbReference type="InterPro" id="IPR000182">
    <property type="entry name" value="GNAT_dom"/>
</dbReference>
<evidence type="ECO:0000259" key="1">
    <source>
        <dbReference type="PROSITE" id="PS51186"/>
    </source>
</evidence>
<dbReference type="Gene3D" id="3.40.630.30">
    <property type="match status" value="1"/>
</dbReference>
<protein>
    <submittedName>
        <fullName evidence="2">Protein N-acetyltransferase, RimJ/RimL family</fullName>
    </submittedName>
</protein>
<dbReference type="Pfam" id="PF13302">
    <property type="entry name" value="Acetyltransf_3"/>
    <property type="match status" value="1"/>
</dbReference>
<dbReference type="PANTHER" id="PTHR43792">
    <property type="entry name" value="GNAT FAMILY, PUTATIVE (AFU_ORTHOLOGUE AFUA_3G00765)-RELATED-RELATED"/>
    <property type="match status" value="1"/>
</dbReference>
<dbReference type="PANTHER" id="PTHR43792:SF16">
    <property type="entry name" value="N-ACETYLTRANSFERASE DOMAIN-CONTAINING PROTEIN"/>
    <property type="match status" value="1"/>
</dbReference>
<feature type="domain" description="N-acetyltransferase" evidence="1">
    <location>
        <begin position="13"/>
        <end position="176"/>
    </location>
</feature>
<dbReference type="InterPro" id="IPR016181">
    <property type="entry name" value="Acyl_CoA_acyltransferase"/>
</dbReference>
<keyword evidence="2" id="KW-0808">Transferase</keyword>
<gene>
    <name evidence="2" type="ORF">SAMN06295984_2307</name>
</gene>
<sequence>MITSPPTIETARLRLRPPHFSDKSVHIAMWADPRVTRFIGGEPRAPDVSWGKFLSSAGLWPVMGFGYWVFADRDSNALIGMGGLSYFCRGIPELEDLPEAGWAFDADHWGGGLATEAMSAALGWADATLDAPEVRCIIDPGNAASERVAEKLGFRRIGDSDALGHVVGIYARPRGG</sequence>
<dbReference type="PROSITE" id="PS51186">
    <property type="entry name" value="GNAT"/>
    <property type="match status" value="1"/>
</dbReference>
<dbReference type="AlphaFoldDB" id="A0A1Y6FPM6"/>
<evidence type="ECO:0000313" key="3">
    <source>
        <dbReference type="Proteomes" id="UP000194469"/>
    </source>
</evidence>
<reference evidence="3" key="1">
    <citation type="submission" date="2017-04" db="EMBL/GenBank/DDBJ databases">
        <authorList>
            <person name="Varghese N."/>
            <person name="Submissions S."/>
        </authorList>
    </citation>
    <scope>NUCLEOTIDE SEQUENCE [LARGE SCALE GENOMIC DNA]</scope>
    <source>
        <strain evidence="3">UI2</strain>
    </source>
</reference>
<keyword evidence="3" id="KW-1185">Reference proteome</keyword>
<evidence type="ECO:0000313" key="2">
    <source>
        <dbReference type="EMBL" id="SMQ76885.1"/>
    </source>
</evidence>
<dbReference type="GeneID" id="303001947"/>
<dbReference type="GO" id="GO:0016747">
    <property type="term" value="F:acyltransferase activity, transferring groups other than amino-acyl groups"/>
    <property type="evidence" value="ECO:0007669"/>
    <property type="project" value="InterPro"/>
</dbReference>
<name>A0A1Y6FPM6_9SPHN</name>
<dbReference type="Proteomes" id="UP000194469">
    <property type="component" value="Unassembled WGS sequence"/>
</dbReference>